<dbReference type="EMBL" id="MFKQ01000008">
    <property type="protein sequence ID" value="OGG47525.1"/>
    <property type="molecule type" value="Genomic_DNA"/>
</dbReference>
<organism evidence="1 2">
    <name type="scientific">Candidatus Kaiserbacteria bacterium RIFCSPHIGHO2_01_FULL_49_13</name>
    <dbReference type="NCBI Taxonomy" id="1798477"/>
    <lineage>
        <taxon>Bacteria</taxon>
        <taxon>Candidatus Kaiseribacteriota</taxon>
    </lineage>
</organism>
<accession>A0A1F6CE72</accession>
<dbReference type="AlphaFoldDB" id="A0A1F6CE72"/>
<name>A0A1F6CE72_9BACT</name>
<comment type="caution">
    <text evidence="1">The sequence shown here is derived from an EMBL/GenBank/DDBJ whole genome shotgun (WGS) entry which is preliminary data.</text>
</comment>
<evidence type="ECO:0000313" key="1">
    <source>
        <dbReference type="EMBL" id="OGG47525.1"/>
    </source>
</evidence>
<protein>
    <submittedName>
        <fullName evidence="1">Uncharacterized protein</fullName>
    </submittedName>
</protein>
<proteinExistence type="predicted"/>
<sequence length="92" mass="10294">MDSATDYKKLIEEIVRKQMDILGPDIALRKARNIAGLEIDDRGTVLRLNDSDSQNILQKLVDEYIALSGAIVKNILEPVFAKYPGVKLNLPK</sequence>
<reference evidence="1 2" key="1">
    <citation type="journal article" date="2016" name="Nat. Commun.">
        <title>Thousands of microbial genomes shed light on interconnected biogeochemical processes in an aquifer system.</title>
        <authorList>
            <person name="Anantharaman K."/>
            <person name="Brown C.T."/>
            <person name="Hug L.A."/>
            <person name="Sharon I."/>
            <person name="Castelle C.J."/>
            <person name="Probst A.J."/>
            <person name="Thomas B.C."/>
            <person name="Singh A."/>
            <person name="Wilkins M.J."/>
            <person name="Karaoz U."/>
            <person name="Brodie E.L."/>
            <person name="Williams K.H."/>
            <person name="Hubbard S.S."/>
            <person name="Banfield J.F."/>
        </authorList>
    </citation>
    <scope>NUCLEOTIDE SEQUENCE [LARGE SCALE GENOMIC DNA]</scope>
</reference>
<dbReference type="Proteomes" id="UP000178344">
    <property type="component" value="Unassembled WGS sequence"/>
</dbReference>
<gene>
    <name evidence="1" type="ORF">A2671_02050</name>
</gene>
<evidence type="ECO:0000313" key="2">
    <source>
        <dbReference type="Proteomes" id="UP000178344"/>
    </source>
</evidence>